<dbReference type="GO" id="GO:0005576">
    <property type="term" value="C:extracellular region"/>
    <property type="evidence" value="ECO:0007669"/>
    <property type="project" value="InterPro"/>
</dbReference>
<dbReference type="GO" id="GO:0008289">
    <property type="term" value="F:lipid binding"/>
    <property type="evidence" value="ECO:0007669"/>
    <property type="project" value="InterPro"/>
</dbReference>
<dbReference type="InterPro" id="IPR008405">
    <property type="entry name" value="ApoL"/>
</dbReference>
<feature type="compositionally biased region" description="Basic and acidic residues" evidence="2">
    <location>
        <begin position="928"/>
        <end position="938"/>
    </location>
</feature>
<feature type="compositionally biased region" description="Polar residues" evidence="2">
    <location>
        <begin position="433"/>
        <end position="450"/>
    </location>
</feature>
<dbReference type="Proteomes" id="UP000261360">
    <property type="component" value="Unplaced"/>
</dbReference>
<feature type="compositionally biased region" description="Basic residues" evidence="2">
    <location>
        <begin position="729"/>
        <end position="740"/>
    </location>
</feature>
<dbReference type="PANTHER" id="PTHR14096:SF64">
    <property type="match status" value="1"/>
</dbReference>
<feature type="compositionally biased region" description="Basic and acidic residues" evidence="2">
    <location>
        <begin position="750"/>
        <end position="764"/>
    </location>
</feature>
<dbReference type="GO" id="GO:0016020">
    <property type="term" value="C:membrane"/>
    <property type="evidence" value="ECO:0007669"/>
    <property type="project" value="TreeGrafter"/>
</dbReference>
<feature type="compositionally biased region" description="Basic and acidic residues" evidence="2">
    <location>
        <begin position="15"/>
        <end position="32"/>
    </location>
</feature>
<feature type="compositionally biased region" description="Low complexity" evidence="2">
    <location>
        <begin position="58"/>
        <end position="70"/>
    </location>
</feature>
<feature type="compositionally biased region" description="Basic and acidic residues" evidence="2">
    <location>
        <begin position="637"/>
        <end position="647"/>
    </location>
</feature>
<evidence type="ECO:0000313" key="4">
    <source>
        <dbReference type="Proteomes" id="UP000261360"/>
    </source>
</evidence>
<feature type="compositionally biased region" description="Basic and acidic residues" evidence="2">
    <location>
        <begin position="678"/>
        <end position="691"/>
    </location>
</feature>
<protein>
    <submittedName>
        <fullName evidence="3">Uncharacterized LOC111661687</fullName>
    </submittedName>
</protein>
<feature type="compositionally biased region" description="Polar residues" evidence="2">
    <location>
        <begin position="1"/>
        <end position="10"/>
    </location>
</feature>
<dbReference type="GO" id="GO:0042157">
    <property type="term" value="P:lipoprotein metabolic process"/>
    <property type="evidence" value="ECO:0007669"/>
    <property type="project" value="InterPro"/>
</dbReference>
<feature type="compositionally biased region" description="Basic and acidic residues" evidence="2">
    <location>
        <begin position="788"/>
        <end position="798"/>
    </location>
</feature>
<accession>A0A3B4WWP7</accession>
<feature type="region of interest" description="Disordered" evidence="2">
    <location>
        <begin position="904"/>
        <end position="952"/>
    </location>
</feature>
<evidence type="ECO:0000256" key="1">
    <source>
        <dbReference type="ARBA" id="ARBA00010090"/>
    </source>
</evidence>
<feature type="region of interest" description="Disordered" evidence="2">
    <location>
        <begin position="828"/>
        <end position="878"/>
    </location>
</feature>
<dbReference type="OrthoDB" id="6363454at2759"/>
<feature type="region of interest" description="Disordered" evidence="2">
    <location>
        <begin position="616"/>
        <end position="805"/>
    </location>
</feature>
<organism evidence="3 4">
    <name type="scientific">Seriola lalandi dorsalis</name>
    <dbReference type="NCBI Taxonomy" id="1841481"/>
    <lineage>
        <taxon>Eukaryota</taxon>
        <taxon>Metazoa</taxon>
        <taxon>Chordata</taxon>
        <taxon>Craniata</taxon>
        <taxon>Vertebrata</taxon>
        <taxon>Euteleostomi</taxon>
        <taxon>Actinopterygii</taxon>
        <taxon>Neopterygii</taxon>
        <taxon>Teleostei</taxon>
        <taxon>Neoteleostei</taxon>
        <taxon>Acanthomorphata</taxon>
        <taxon>Carangaria</taxon>
        <taxon>Carangiformes</taxon>
        <taxon>Carangidae</taxon>
        <taxon>Seriola</taxon>
    </lineage>
</organism>
<comment type="similarity">
    <text evidence="1">Belongs to the apolipoprotein L family.</text>
</comment>
<keyword evidence="4" id="KW-1185">Reference proteome</keyword>
<dbReference type="STRING" id="1841481.ENSSLDP00000009549"/>
<reference evidence="3" key="1">
    <citation type="submission" date="2025-08" db="UniProtKB">
        <authorList>
            <consortium name="Ensembl"/>
        </authorList>
    </citation>
    <scope>IDENTIFICATION</scope>
</reference>
<sequence>MRGDTSTENGMQGGNHEEHTAATETASGERRPSIASLQNMLKKVSQSPFHNQYNTLASSPSDSSGSSVNESRNKQDGEFPGDLSAAATDVTENQQLQLGQNGLKTEDNHLRSTAQNGVNGNLARNNPFYAHYLESSGKRHVVGAIGMETSEEADLNTIFAPPTDFQSSPLDLQPKIKTLENGDKFSEPQKDLFQTLTHNQKQDLFHTSTLTQNTSVNGHFHHETLNSRDLFKANPPQTQNLSNLPLQSKNSDLFKGEVQNPLQAAKGKDLLHTADAKEVNLFDKSPSSFEDAFKSPSNKADDLFWSSQPTVVKPFYTSSTNEANLFQAVPPKSGDLFHVKKIKQDPSTKENDLFGMSSQESRDIFSSSSTSSVDPFPSPITRDLFQDISSLEDPFGTTPSKLYDPFQDVSNGTPDIFQPLLSKTNSRDIFEMTPSNTASKPTYSMPSLNGSPELKMDLLSSRDLPEAKPLESLPAVKPKSFNRPHDIVLTTPQGTKHDILQPTPFSQAVNLSVSPSHSPAEMTHVPTFKRPPKPLPRTRPPRTEKSLKPEKPPTPAKPIEPESNVPKTSNNPSFGSLPKPVIHRKPKTPENKPVDPENYVVYEDVLLIGQERCVEDWPEDSPQLNPDFKPSGKLRLRRESLKAKTDSDGGSGEDQDPSGSHSKKKDKKFRMSFLSRRGSKDKFPDDTKEGKSSTLPIPRKSSREYFSELHMAAGENEDGEQNEMDYKKKPLKTKVKRLLRRASTNSSVPEGKHTNESKDDEINKKSNGKKNSIIRRWSEGTVLDDSAGEEKDGGVAHHEQRRKSRVKIQFVPHRGFAITVKKADDELKGAHGYTPRKGSKDKSYDEVYGAHGYTPRKTSQDDAFEDAEEMKGHGLQSSSKAAFWDDKHLQKTHHFSAGLNEDEDAYGMEDCKPKKPTKMKLLHTGRRSSKEDMPDHTRPQKKKSSFSAEELDDEELNWMMDCKQKYSKQKGPNPVPCKSKTTYDPIGQSELVGFSHHMSVEASGDAFAEDEITGKDFLSPEDIYDSEEDELETCKPQKTSKLKGFKKYKFKSKVMPPECEDPPGATCSDFLSEAAKAEWLAAQQDERAMAGLDDEVEDGDTDSLMEWWYTVEQWDEVPSDDESKVIQEDESKSFTILADKVYHGLRVFNKVFTERAEVLWQSIITLHAIADDISNFHHKAKIAGITGGTTTAVGGVAAITGLALAPFTFGASLVVTAVGVGVATAGGITSASAAISDNVNNMHDQKKVETVLKEYESHLLDIGKVLHFVNQGLYKLHGHPFLRSGTQHYSEDWEIRRAVQIISLVDHPVMRATEVTDEALASVQRLFKGIDKYFIKESRELKKSCKKEMVCQIKDVANGLNDTIVELNTIREELQDATGNL</sequence>
<feature type="region of interest" description="Disordered" evidence="2">
    <location>
        <begin position="509"/>
        <end position="599"/>
    </location>
</feature>
<feature type="region of interest" description="Disordered" evidence="2">
    <location>
        <begin position="433"/>
        <end position="452"/>
    </location>
</feature>
<name>A0A3B4WWP7_SERLL</name>
<feature type="region of interest" description="Disordered" evidence="2">
    <location>
        <begin position="1"/>
        <end position="83"/>
    </location>
</feature>
<evidence type="ECO:0000313" key="3">
    <source>
        <dbReference type="Ensembl" id="ENSSLDP00000009549.1"/>
    </source>
</evidence>
<evidence type="ECO:0000256" key="2">
    <source>
        <dbReference type="SAM" id="MobiDB-lite"/>
    </source>
</evidence>
<feature type="compositionally biased region" description="Polar residues" evidence="2">
    <location>
        <begin position="565"/>
        <end position="574"/>
    </location>
</feature>
<feature type="compositionally biased region" description="Basic residues" evidence="2">
    <location>
        <begin position="914"/>
        <end position="927"/>
    </location>
</feature>
<reference evidence="3" key="2">
    <citation type="submission" date="2025-09" db="UniProtKB">
        <authorList>
            <consortium name="Ensembl"/>
        </authorList>
    </citation>
    <scope>IDENTIFICATION</scope>
</reference>
<dbReference type="Ensembl" id="ENSSLDT00000009884.1">
    <property type="protein sequence ID" value="ENSSLDP00000009549.1"/>
    <property type="gene ID" value="ENSSLDG00000007596.1"/>
</dbReference>
<feature type="compositionally biased region" description="Basic residues" evidence="2">
    <location>
        <begin position="661"/>
        <end position="670"/>
    </location>
</feature>
<proteinExistence type="inferred from homology"/>
<dbReference type="RefSeq" id="XP_023271107.1">
    <property type="nucleotide sequence ID" value="XM_023415339.1"/>
</dbReference>
<dbReference type="GO" id="GO:0006869">
    <property type="term" value="P:lipid transport"/>
    <property type="evidence" value="ECO:0007669"/>
    <property type="project" value="InterPro"/>
</dbReference>
<dbReference type="KEGG" id="slal:111661687"/>
<dbReference type="GeneID" id="111661687"/>
<dbReference type="PANTHER" id="PTHR14096">
    <property type="entry name" value="APOLIPOPROTEIN L"/>
    <property type="match status" value="1"/>
</dbReference>
<dbReference type="Pfam" id="PF05461">
    <property type="entry name" value="ApoL"/>
    <property type="match status" value="1"/>
</dbReference>
<dbReference type="GeneTree" id="ENSGT01030000234599"/>
<feature type="compositionally biased region" description="Polar residues" evidence="2">
    <location>
        <begin position="35"/>
        <end position="57"/>
    </location>
</feature>
<feature type="compositionally biased region" description="Basic and acidic residues" evidence="2">
    <location>
        <begin position="541"/>
        <end position="551"/>
    </location>
</feature>